<dbReference type="AlphaFoldDB" id="A0A226WQQ9"/>
<comment type="similarity">
    <text evidence="1 2">Belongs to the enoyl-CoA hydratase/isomerase family.</text>
</comment>
<dbReference type="GO" id="GO:0003824">
    <property type="term" value="F:catalytic activity"/>
    <property type="evidence" value="ECO:0007669"/>
    <property type="project" value="InterPro"/>
</dbReference>
<evidence type="ECO:0000313" key="4">
    <source>
        <dbReference type="Proteomes" id="UP000214720"/>
    </source>
</evidence>
<dbReference type="InterPro" id="IPR001753">
    <property type="entry name" value="Enoyl-CoA_hydra/iso"/>
</dbReference>
<gene>
    <name evidence="3" type="ORF">BSU04_38155</name>
</gene>
<dbReference type="GO" id="GO:0006635">
    <property type="term" value="P:fatty acid beta-oxidation"/>
    <property type="evidence" value="ECO:0007669"/>
    <property type="project" value="TreeGrafter"/>
</dbReference>
<dbReference type="EMBL" id="MTHB01000256">
    <property type="protein sequence ID" value="OXC73170.1"/>
    <property type="molecule type" value="Genomic_DNA"/>
</dbReference>
<dbReference type="CDD" id="cd06558">
    <property type="entry name" value="crotonase-like"/>
    <property type="match status" value="1"/>
</dbReference>
<dbReference type="PROSITE" id="PS00166">
    <property type="entry name" value="ENOYL_COA_HYDRATASE"/>
    <property type="match status" value="1"/>
</dbReference>
<dbReference type="SUPFAM" id="SSF52096">
    <property type="entry name" value="ClpP/crotonase"/>
    <property type="match status" value="1"/>
</dbReference>
<comment type="caution">
    <text evidence="3">The sequence shown here is derived from an EMBL/GenBank/DDBJ whole genome shotgun (WGS) entry which is preliminary data.</text>
</comment>
<protein>
    <submittedName>
        <fullName evidence="3">Enoyl-CoA hydratase</fullName>
    </submittedName>
</protein>
<dbReference type="Gene3D" id="3.90.226.10">
    <property type="entry name" value="2-enoyl-CoA Hydratase, Chain A, domain 1"/>
    <property type="match status" value="1"/>
</dbReference>
<reference evidence="4" key="1">
    <citation type="submission" date="2017-01" db="EMBL/GenBank/DDBJ databases">
        <title>Genome Analysis of Deinococcus marmoris KOPRI26562.</title>
        <authorList>
            <person name="Kim J.H."/>
            <person name="Oh H.-M."/>
        </authorList>
    </citation>
    <scope>NUCLEOTIDE SEQUENCE [LARGE SCALE GENOMIC DNA]</scope>
    <source>
        <strain evidence="4">PAMC 26633</strain>
    </source>
</reference>
<dbReference type="Proteomes" id="UP000214720">
    <property type="component" value="Unassembled WGS sequence"/>
</dbReference>
<accession>A0A226WQQ9</accession>
<dbReference type="PANTHER" id="PTHR11941">
    <property type="entry name" value="ENOYL-COA HYDRATASE-RELATED"/>
    <property type="match status" value="1"/>
</dbReference>
<dbReference type="PANTHER" id="PTHR11941:SF54">
    <property type="entry name" value="ENOYL-COA HYDRATASE, MITOCHONDRIAL"/>
    <property type="match status" value="1"/>
</dbReference>
<organism evidence="3 4">
    <name type="scientific">Caballeronia sordidicola</name>
    <name type="common">Burkholderia sordidicola</name>
    <dbReference type="NCBI Taxonomy" id="196367"/>
    <lineage>
        <taxon>Bacteria</taxon>
        <taxon>Pseudomonadati</taxon>
        <taxon>Pseudomonadota</taxon>
        <taxon>Betaproteobacteria</taxon>
        <taxon>Burkholderiales</taxon>
        <taxon>Burkholderiaceae</taxon>
        <taxon>Caballeronia</taxon>
    </lineage>
</organism>
<dbReference type="InterPro" id="IPR018376">
    <property type="entry name" value="Enoyl-CoA_hyd/isom_CS"/>
</dbReference>
<evidence type="ECO:0000256" key="2">
    <source>
        <dbReference type="RuleBase" id="RU003707"/>
    </source>
</evidence>
<sequence length="263" mass="29056">MPYETITYEKNQNTAVLTFTTPEALNAITEQRLDELDHALDEIHANPDVRALIISGGDARAFCVGLHLDLLARAFEDLDYFEYVVRRVAGVIKKIEDLPIPTIAAVNGLARAGGFEIALGCDFLLMADEAKIGDVHTDAGVLPAASSLRLQRRIGNQKAKDVIWSARWMSGAEAVECGLALRSYPLRELQHEALRFAENFATKPKMCLAANKSVFMDGANLGSQEGADLELEVFSRYMRAYGYGKEGYTAFRENRAPSWLVNP</sequence>
<dbReference type="OrthoDB" id="9774843at2"/>
<dbReference type="RefSeq" id="WP_089165073.1">
    <property type="nucleotide sequence ID" value="NZ_MTHB01000256.1"/>
</dbReference>
<dbReference type="Pfam" id="PF00378">
    <property type="entry name" value="ECH_1"/>
    <property type="match status" value="1"/>
</dbReference>
<evidence type="ECO:0000256" key="1">
    <source>
        <dbReference type="ARBA" id="ARBA00005254"/>
    </source>
</evidence>
<name>A0A226WQQ9_CABSO</name>
<proteinExistence type="inferred from homology"/>
<dbReference type="InterPro" id="IPR029045">
    <property type="entry name" value="ClpP/crotonase-like_dom_sf"/>
</dbReference>
<evidence type="ECO:0000313" key="3">
    <source>
        <dbReference type="EMBL" id="OXC73170.1"/>
    </source>
</evidence>